<dbReference type="SMART" id="SM00387">
    <property type="entry name" value="HATPase_c"/>
    <property type="match status" value="1"/>
</dbReference>
<dbReference type="Gene3D" id="3.30.565.10">
    <property type="entry name" value="Histidine kinase-like ATPase, C-terminal domain"/>
    <property type="match status" value="1"/>
</dbReference>
<dbReference type="EMBL" id="WJBU01000016">
    <property type="protein sequence ID" value="MRD48915.1"/>
    <property type="molecule type" value="Genomic_DNA"/>
</dbReference>
<evidence type="ECO:0000313" key="12">
    <source>
        <dbReference type="Proteomes" id="UP000487350"/>
    </source>
</evidence>
<keyword evidence="12" id="KW-1185">Reference proteome</keyword>
<feature type="transmembrane region" description="Helical" evidence="9">
    <location>
        <begin position="304"/>
        <end position="322"/>
    </location>
</feature>
<evidence type="ECO:0000256" key="2">
    <source>
        <dbReference type="ARBA" id="ARBA00012438"/>
    </source>
</evidence>
<dbReference type="GO" id="GO:0005524">
    <property type="term" value="F:ATP binding"/>
    <property type="evidence" value="ECO:0007669"/>
    <property type="project" value="UniProtKB-KW"/>
</dbReference>
<dbReference type="CDD" id="cd00075">
    <property type="entry name" value="HATPase"/>
    <property type="match status" value="1"/>
</dbReference>
<keyword evidence="4" id="KW-0808">Transferase</keyword>
<comment type="caution">
    <text evidence="11">The sequence shown here is derived from an EMBL/GenBank/DDBJ whole genome shotgun (WGS) entry which is preliminary data.</text>
</comment>
<dbReference type="PIRSF" id="PIRSF037347">
    <property type="entry name" value="STHK_CHASE2_PAS_prd"/>
    <property type="match status" value="1"/>
</dbReference>
<dbReference type="Pfam" id="PF05226">
    <property type="entry name" value="CHASE2"/>
    <property type="match status" value="1"/>
</dbReference>
<dbReference type="InterPro" id="IPR007890">
    <property type="entry name" value="CHASE2"/>
</dbReference>
<keyword evidence="8" id="KW-0902">Two-component regulatory system</keyword>
<dbReference type="Pfam" id="PF02518">
    <property type="entry name" value="HATPase_c"/>
    <property type="match status" value="1"/>
</dbReference>
<evidence type="ECO:0000259" key="10">
    <source>
        <dbReference type="PROSITE" id="PS50109"/>
    </source>
</evidence>
<feature type="transmembrane region" description="Helical" evidence="9">
    <location>
        <begin position="278"/>
        <end position="297"/>
    </location>
</feature>
<dbReference type="SUPFAM" id="SSF55874">
    <property type="entry name" value="ATPase domain of HSP90 chaperone/DNA topoisomerase II/histidine kinase"/>
    <property type="match status" value="1"/>
</dbReference>
<dbReference type="Proteomes" id="UP000487350">
    <property type="component" value="Unassembled WGS sequence"/>
</dbReference>
<keyword evidence="9" id="KW-0812">Transmembrane</keyword>
<evidence type="ECO:0000256" key="9">
    <source>
        <dbReference type="SAM" id="Phobius"/>
    </source>
</evidence>
<feature type="transmembrane region" description="Helical" evidence="9">
    <location>
        <begin position="328"/>
        <end position="346"/>
    </location>
</feature>
<dbReference type="GO" id="GO:0000156">
    <property type="term" value="F:phosphorelay response regulator activity"/>
    <property type="evidence" value="ECO:0007669"/>
    <property type="project" value="TreeGrafter"/>
</dbReference>
<name>A0A844AX15_9BURK</name>
<dbReference type="CDD" id="cd00082">
    <property type="entry name" value="HisKA"/>
    <property type="match status" value="1"/>
</dbReference>
<dbReference type="SMART" id="SM01080">
    <property type="entry name" value="CHASE2"/>
    <property type="match status" value="1"/>
</dbReference>
<dbReference type="PANTHER" id="PTHR42878">
    <property type="entry name" value="TWO-COMPONENT HISTIDINE KINASE"/>
    <property type="match status" value="1"/>
</dbReference>
<reference evidence="11 12" key="1">
    <citation type="submission" date="2019-11" db="EMBL/GenBank/DDBJ databases">
        <title>Caenimonas koreensis gen. nov., sp. nov., isolated from activated sludge.</title>
        <authorList>
            <person name="Seung H.R."/>
        </authorList>
    </citation>
    <scope>NUCLEOTIDE SEQUENCE [LARGE SCALE GENOMIC DNA]</scope>
    <source>
        <strain evidence="11 12">EMB320</strain>
    </source>
</reference>
<dbReference type="InterPro" id="IPR035965">
    <property type="entry name" value="PAS-like_dom_sf"/>
</dbReference>
<keyword evidence="5" id="KW-0547">Nucleotide-binding</keyword>
<comment type="catalytic activity">
    <reaction evidence="1">
        <text>ATP + protein L-histidine = ADP + protein N-phospho-L-histidine.</text>
        <dbReference type="EC" id="2.7.13.3"/>
    </reaction>
</comment>
<evidence type="ECO:0000313" key="11">
    <source>
        <dbReference type="EMBL" id="MRD48915.1"/>
    </source>
</evidence>
<dbReference type="InterPro" id="IPR050351">
    <property type="entry name" value="BphY/WalK/GraS-like"/>
</dbReference>
<dbReference type="InterPro" id="IPR003594">
    <property type="entry name" value="HATPase_dom"/>
</dbReference>
<evidence type="ECO:0000256" key="7">
    <source>
        <dbReference type="ARBA" id="ARBA00022840"/>
    </source>
</evidence>
<evidence type="ECO:0000256" key="5">
    <source>
        <dbReference type="ARBA" id="ARBA00022741"/>
    </source>
</evidence>
<dbReference type="InterPro" id="IPR003661">
    <property type="entry name" value="HisK_dim/P_dom"/>
</dbReference>
<proteinExistence type="predicted"/>
<dbReference type="SUPFAM" id="SSF55785">
    <property type="entry name" value="PYP-like sensor domain (PAS domain)"/>
    <property type="match status" value="1"/>
</dbReference>
<dbReference type="InterPro" id="IPR013656">
    <property type="entry name" value="PAS_4"/>
</dbReference>
<evidence type="ECO:0000256" key="8">
    <source>
        <dbReference type="ARBA" id="ARBA00023012"/>
    </source>
</evidence>
<dbReference type="InterPro" id="IPR004358">
    <property type="entry name" value="Sig_transdc_His_kin-like_C"/>
</dbReference>
<keyword evidence="9" id="KW-0472">Membrane</keyword>
<protein>
    <recommendedName>
        <fullName evidence="2">histidine kinase</fullName>
        <ecNumber evidence="2">2.7.13.3</ecNumber>
    </recommendedName>
</protein>
<keyword evidence="3" id="KW-0597">Phosphoprotein</keyword>
<keyword evidence="7" id="KW-0067">ATP-binding</keyword>
<accession>A0A844AX15</accession>
<keyword evidence="6" id="KW-0418">Kinase</keyword>
<dbReference type="PANTHER" id="PTHR42878:SF7">
    <property type="entry name" value="SENSOR HISTIDINE KINASE GLRK"/>
    <property type="match status" value="1"/>
</dbReference>
<feature type="domain" description="Histidine kinase" evidence="10">
    <location>
        <begin position="530"/>
        <end position="747"/>
    </location>
</feature>
<dbReference type="GO" id="GO:0007234">
    <property type="term" value="P:osmosensory signaling via phosphorelay pathway"/>
    <property type="evidence" value="ECO:0007669"/>
    <property type="project" value="TreeGrafter"/>
</dbReference>
<dbReference type="InterPro" id="IPR036890">
    <property type="entry name" value="HATPase_C_sf"/>
</dbReference>
<dbReference type="PROSITE" id="PS50109">
    <property type="entry name" value="HIS_KIN"/>
    <property type="match status" value="1"/>
</dbReference>
<keyword evidence="9" id="KW-1133">Transmembrane helix</keyword>
<dbReference type="EC" id="2.7.13.3" evidence="2"/>
<dbReference type="GO" id="GO:0000155">
    <property type="term" value="F:phosphorelay sensor kinase activity"/>
    <property type="evidence" value="ECO:0007669"/>
    <property type="project" value="InterPro"/>
</dbReference>
<dbReference type="OrthoDB" id="9806704at2"/>
<sequence>MAARDAWLAVALAAVAAALGALQGLGNADLALSDLLRPQAPQASHDIVIVAIDEPSLERMGRWPWPRLRHAELLEQLMPLAPRAIGFDVLLTEASSPQEDAVLADVMRRSARVVLPVSSQPDGSLLAPLALYANAARALGRVDVVVDDDGLVRSVPFGGKPDHLAVAMAAIGGSGNPGSGAGNGTGLKPWQQSEPTLLDFHEPGQGFLQLSYADVVAGRFDAARLRNAYVLVGMTATGLGDQHATPALPSRGLRPGVDVLATALEAQLTGHAVRRAPAFWNAVANALVVLLACALLVRLPADRAWVVLIGTLVVFGGLVALLRSAAHVQVLPLAGALMLVVAYLAWSTRWLRKTLDYVFTEIGRLRADGAASDARDVPEIGDLAGGLALLQRQSDAMRNAKTVLEQTLDRLPDCTFVVDAERKVLLLNAAARAMFAQVYEPVGADVAQLWSQRLRRADASGDHPDIRGLGELLVATPATQEVQDAAGSRLLLRCLPRATPQGQPIGWIATLVDVRASPSRVGLGEEALGHLSHDMRAPQASILSLLELHRAGALQATQAELLDRIGRLAETTLGYADDFIHLARAESTAYDNSPQLLLDVAVEVADELWARARAAGVSITVDGDEAWCRGDRTLLHRAMQNLIDNAIKFAPQGTQIECAVRQAGDRVEFSVRDHGPGLGANPARLFEPFAQGAQGTKGSPGTSARTSGAGLGLALVRTVAQRHGGGAEAANATGGGARVAIWLPAVAAPADG</sequence>
<organism evidence="11 12">
    <name type="scientific">Caenimonas koreensis DSM 17982</name>
    <dbReference type="NCBI Taxonomy" id="1121255"/>
    <lineage>
        <taxon>Bacteria</taxon>
        <taxon>Pseudomonadati</taxon>
        <taxon>Pseudomonadota</taxon>
        <taxon>Betaproteobacteria</taxon>
        <taxon>Burkholderiales</taxon>
        <taxon>Comamonadaceae</taxon>
        <taxon>Caenimonas</taxon>
    </lineage>
</organism>
<gene>
    <name evidence="11" type="ORF">GHT07_16630</name>
</gene>
<dbReference type="AlphaFoldDB" id="A0A844AX15"/>
<dbReference type="Pfam" id="PF08448">
    <property type="entry name" value="PAS_4"/>
    <property type="match status" value="1"/>
</dbReference>
<dbReference type="Gene3D" id="1.10.287.130">
    <property type="match status" value="1"/>
</dbReference>
<evidence type="ECO:0000256" key="1">
    <source>
        <dbReference type="ARBA" id="ARBA00000085"/>
    </source>
</evidence>
<dbReference type="GO" id="GO:0030295">
    <property type="term" value="F:protein kinase activator activity"/>
    <property type="evidence" value="ECO:0007669"/>
    <property type="project" value="TreeGrafter"/>
</dbReference>
<evidence type="ECO:0000256" key="6">
    <source>
        <dbReference type="ARBA" id="ARBA00022777"/>
    </source>
</evidence>
<dbReference type="SUPFAM" id="SSF47384">
    <property type="entry name" value="Homodimeric domain of signal transducing histidine kinase"/>
    <property type="match status" value="1"/>
</dbReference>
<dbReference type="InterPro" id="IPR005467">
    <property type="entry name" value="His_kinase_dom"/>
</dbReference>
<dbReference type="Gene3D" id="3.30.450.20">
    <property type="entry name" value="PAS domain"/>
    <property type="match status" value="1"/>
</dbReference>
<dbReference type="InterPro" id="IPR017181">
    <property type="entry name" value="Sig_transdc_His_kin_CHASE2"/>
</dbReference>
<evidence type="ECO:0000256" key="3">
    <source>
        <dbReference type="ARBA" id="ARBA00022553"/>
    </source>
</evidence>
<dbReference type="PRINTS" id="PR00344">
    <property type="entry name" value="BCTRLSENSOR"/>
</dbReference>
<evidence type="ECO:0000256" key="4">
    <source>
        <dbReference type="ARBA" id="ARBA00022679"/>
    </source>
</evidence>
<dbReference type="InterPro" id="IPR036097">
    <property type="entry name" value="HisK_dim/P_sf"/>
</dbReference>
<dbReference type="RefSeq" id="WP_153586227.1">
    <property type="nucleotide sequence ID" value="NZ_WJBU01000016.1"/>
</dbReference>